<evidence type="ECO:0000313" key="1">
    <source>
        <dbReference type="EMBL" id="KAG2409500.1"/>
    </source>
</evidence>
<comment type="caution">
    <text evidence="1">The sequence shown here is derived from an EMBL/GenBank/DDBJ whole genome shotgun (WGS) entry which is preliminary data.</text>
</comment>
<reference evidence="1 2" key="1">
    <citation type="submission" date="2020-05" db="EMBL/GenBank/DDBJ databases">
        <title>Vigna angularis (adzuki bean) Var. LongXiaoDou No. 4 denovo assembly.</title>
        <authorList>
            <person name="Xiang H."/>
        </authorList>
    </citation>
    <scope>NUCLEOTIDE SEQUENCE [LARGE SCALE GENOMIC DNA]</scope>
    <source>
        <tissue evidence="1">Leaf</tissue>
    </source>
</reference>
<accession>A0A8T0L9L6</accession>
<dbReference type="AlphaFoldDB" id="A0A8T0L9L6"/>
<organism evidence="1 2">
    <name type="scientific">Phaseolus angularis</name>
    <name type="common">Azuki bean</name>
    <name type="synonym">Vigna angularis</name>
    <dbReference type="NCBI Taxonomy" id="3914"/>
    <lineage>
        <taxon>Eukaryota</taxon>
        <taxon>Viridiplantae</taxon>
        <taxon>Streptophyta</taxon>
        <taxon>Embryophyta</taxon>
        <taxon>Tracheophyta</taxon>
        <taxon>Spermatophyta</taxon>
        <taxon>Magnoliopsida</taxon>
        <taxon>eudicotyledons</taxon>
        <taxon>Gunneridae</taxon>
        <taxon>Pentapetalae</taxon>
        <taxon>rosids</taxon>
        <taxon>fabids</taxon>
        <taxon>Fabales</taxon>
        <taxon>Fabaceae</taxon>
        <taxon>Papilionoideae</taxon>
        <taxon>50 kb inversion clade</taxon>
        <taxon>NPAAA clade</taxon>
        <taxon>indigoferoid/millettioid clade</taxon>
        <taxon>Phaseoleae</taxon>
        <taxon>Vigna</taxon>
    </lineage>
</organism>
<name>A0A8T0L9L6_PHAAN</name>
<sequence>MTLGEGTRRWALALRAKVWELLVIRSLGVHVPMSSRGLIVECKWNVVGGLLDNEPLFNKRWVIKSGISGIENYYSAALTITASIDSHRHITPQLSRVFVSGIGVHDVEARLQQRVAVEIEHMGGTHGSAVERVAVNEKLHLELWFVFAARGAAFVFVARGVAVRLLHTWSCASSSLHLELRVVEIGV</sequence>
<protein>
    <submittedName>
        <fullName evidence="1">Uncharacterized protein</fullName>
    </submittedName>
</protein>
<proteinExistence type="predicted"/>
<evidence type="ECO:0000313" key="2">
    <source>
        <dbReference type="Proteomes" id="UP000743370"/>
    </source>
</evidence>
<dbReference type="EMBL" id="JABFOF010000001">
    <property type="protein sequence ID" value="KAG2409500.1"/>
    <property type="molecule type" value="Genomic_DNA"/>
</dbReference>
<gene>
    <name evidence="1" type="ORF">HKW66_Vig0001650</name>
</gene>
<dbReference type="Proteomes" id="UP000743370">
    <property type="component" value="Unassembled WGS sequence"/>
</dbReference>